<comment type="caution">
    <text evidence="2">The sequence shown here is derived from an EMBL/GenBank/DDBJ whole genome shotgun (WGS) entry which is preliminary data.</text>
</comment>
<proteinExistence type="predicted"/>
<evidence type="ECO:0000313" key="3">
    <source>
        <dbReference type="Proteomes" id="UP000032076"/>
    </source>
</evidence>
<keyword evidence="1" id="KW-0472">Membrane</keyword>
<gene>
    <name evidence="2" type="ORF">B4167_3605</name>
</gene>
<evidence type="ECO:0000313" key="2">
    <source>
        <dbReference type="EMBL" id="KIO71557.1"/>
    </source>
</evidence>
<accession>A0A0D0G2V7</accession>
<organism evidence="2 3">
    <name type="scientific">Caldibacillus thermoamylovorans</name>
    <dbReference type="NCBI Taxonomy" id="35841"/>
    <lineage>
        <taxon>Bacteria</taxon>
        <taxon>Bacillati</taxon>
        <taxon>Bacillota</taxon>
        <taxon>Bacilli</taxon>
        <taxon>Bacillales</taxon>
        <taxon>Bacillaceae</taxon>
        <taxon>Caldibacillus</taxon>
    </lineage>
</organism>
<keyword evidence="1" id="KW-0812">Transmembrane</keyword>
<dbReference type="Proteomes" id="UP000032076">
    <property type="component" value="Unassembled WGS sequence"/>
</dbReference>
<feature type="transmembrane region" description="Helical" evidence="1">
    <location>
        <begin position="26"/>
        <end position="47"/>
    </location>
</feature>
<reference evidence="2 3" key="1">
    <citation type="submission" date="2015-01" db="EMBL/GenBank/DDBJ databases">
        <title>Draft Genome Sequences of Four Bacillus thermoamylovorans Strains, Isolated From Food Products.</title>
        <authorList>
            <person name="Krawcyk A.O."/>
            <person name="Berendsen E.M."/>
            <person name="Eijlander R.T."/>
            <person name="de Jong A."/>
            <person name="Wells-Bennik M."/>
            <person name="Kuipers O.P."/>
        </authorList>
    </citation>
    <scope>NUCLEOTIDE SEQUENCE [LARGE SCALE GENOMIC DNA]</scope>
    <source>
        <strain evidence="2 3">B4167</strain>
    </source>
</reference>
<dbReference type="EMBL" id="JXLU01000123">
    <property type="protein sequence ID" value="KIO71557.1"/>
    <property type="molecule type" value="Genomic_DNA"/>
</dbReference>
<sequence>MFYTPSMSLKNDTVLPSQVEFGSINIFPSLIISLLALAIAFGTTKLFKKVVS</sequence>
<protein>
    <submittedName>
        <fullName evidence="2">Uncharacterized protein</fullName>
    </submittedName>
</protein>
<dbReference type="AlphaFoldDB" id="A0A0D0G2V7"/>
<name>A0A0D0G2V7_9BACI</name>
<keyword evidence="1" id="KW-1133">Transmembrane helix</keyword>
<evidence type="ECO:0000256" key="1">
    <source>
        <dbReference type="SAM" id="Phobius"/>
    </source>
</evidence>